<dbReference type="InterPro" id="IPR029058">
    <property type="entry name" value="AB_hydrolase_fold"/>
</dbReference>
<gene>
    <name evidence="2" type="ORF">F3Y22_tig00110279pilonHSYRG00208</name>
</gene>
<dbReference type="EMBL" id="VEPZ02000908">
    <property type="protein sequence ID" value="KAE8711806.1"/>
    <property type="molecule type" value="Genomic_DNA"/>
</dbReference>
<keyword evidence="3" id="KW-1185">Reference proteome</keyword>
<dbReference type="GO" id="GO:0004252">
    <property type="term" value="F:serine-type endopeptidase activity"/>
    <property type="evidence" value="ECO:0007669"/>
    <property type="project" value="InterPro"/>
</dbReference>
<evidence type="ECO:0000313" key="3">
    <source>
        <dbReference type="Proteomes" id="UP000436088"/>
    </source>
</evidence>
<dbReference type="AlphaFoldDB" id="A0A6A3B4U3"/>
<proteinExistence type="predicted"/>
<dbReference type="Gene3D" id="3.40.50.1820">
    <property type="entry name" value="alpha/beta hydrolase"/>
    <property type="match status" value="1"/>
</dbReference>
<evidence type="ECO:0000256" key="1">
    <source>
        <dbReference type="ARBA" id="ARBA00022801"/>
    </source>
</evidence>
<organism evidence="2 3">
    <name type="scientific">Hibiscus syriacus</name>
    <name type="common">Rose of Sharon</name>
    <dbReference type="NCBI Taxonomy" id="106335"/>
    <lineage>
        <taxon>Eukaryota</taxon>
        <taxon>Viridiplantae</taxon>
        <taxon>Streptophyta</taxon>
        <taxon>Embryophyta</taxon>
        <taxon>Tracheophyta</taxon>
        <taxon>Spermatophyta</taxon>
        <taxon>Magnoliopsida</taxon>
        <taxon>eudicotyledons</taxon>
        <taxon>Gunneridae</taxon>
        <taxon>Pentapetalae</taxon>
        <taxon>rosids</taxon>
        <taxon>malvids</taxon>
        <taxon>Malvales</taxon>
        <taxon>Malvaceae</taxon>
        <taxon>Malvoideae</taxon>
        <taxon>Hibiscus</taxon>
    </lineage>
</organism>
<keyword evidence="1" id="KW-0378">Hydrolase</keyword>
<protein>
    <submittedName>
        <fullName evidence="2">Uncharacterized protein</fullName>
    </submittedName>
</protein>
<dbReference type="InterPro" id="IPR002471">
    <property type="entry name" value="Pept_S9_AS"/>
</dbReference>
<accession>A0A6A3B4U3</accession>
<dbReference type="PANTHER" id="PTHR11005">
    <property type="entry name" value="LYSOSOMAL ACID LIPASE-RELATED"/>
    <property type="match status" value="1"/>
</dbReference>
<evidence type="ECO:0000313" key="2">
    <source>
        <dbReference type="EMBL" id="KAE8711806.1"/>
    </source>
</evidence>
<reference evidence="2" key="1">
    <citation type="submission" date="2019-09" db="EMBL/GenBank/DDBJ databases">
        <title>Draft genome information of white flower Hibiscus syriacus.</title>
        <authorList>
            <person name="Kim Y.-M."/>
        </authorList>
    </citation>
    <scope>NUCLEOTIDE SEQUENCE [LARGE SCALE GENOMIC DNA]</scope>
    <source>
        <strain evidence="2">YM2019G1</strain>
    </source>
</reference>
<dbReference type="PROSITE" id="PS00708">
    <property type="entry name" value="PRO_ENDOPEP_SER"/>
    <property type="match status" value="1"/>
</dbReference>
<dbReference type="SUPFAM" id="SSF53474">
    <property type="entry name" value="alpha/beta-Hydrolases"/>
    <property type="match status" value="1"/>
</dbReference>
<sequence>MRCYPITNCLGTNSNIPLVCCQAGLDGYVASGDGFENIPAWAGVDLKICTHHGWWAGGGLKNIMWRLSSTIEDFQKKLELIVKYDWDFDHYLEEDVPAAMEYISALTKPKDGKLLAVGHSMGGILLYATLSRRVHIRETPRGFLVSSGAFERLIISSLRVVDCFCCDAMCIFQRRKFVLAQGLSVTTARSCVLCFALCGPYWHSGRWWSGVFSVVVPRVSNRGRVFGYFGFTVIAAVADAIAAVAGNSDGSETAISRLWSEAERGLQSLVEVSGFIETCADKSGPEKGACFVACGIHQVSLVKEGVGLEGVLDGQEQFVSSSQRRVLFSSLVPRVEKQVLVFSSGNRLDFEYWIQLRVVHFGLCFCIKNRVKLDLLDCFLGDCLVRCFLLALDGAALVVQWRCFLVLVFAVGYVFPFPTVVLVCSRVHVGPSSIPREPEVKAIITLASSLDYKSSNSALKLLLPLADPAQALNVPVVPLGTLLAAAYPLSSRPPYVLGWLNNA</sequence>
<name>A0A6A3B4U3_HIBSY</name>
<dbReference type="GO" id="GO:0006508">
    <property type="term" value="P:proteolysis"/>
    <property type="evidence" value="ECO:0007669"/>
    <property type="project" value="InterPro"/>
</dbReference>
<dbReference type="Proteomes" id="UP000436088">
    <property type="component" value="Unassembled WGS sequence"/>
</dbReference>
<comment type="caution">
    <text evidence="2">The sequence shown here is derived from an EMBL/GenBank/DDBJ whole genome shotgun (WGS) entry which is preliminary data.</text>
</comment>